<evidence type="ECO:0000313" key="1">
    <source>
        <dbReference type="EMBL" id="MBB6048561.1"/>
    </source>
</evidence>
<organism evidence="1 2">
    <name type="scientific">Armatimonas rosea</name>
    <dbReference type="NCBI Taxonomy" id="685828"/>
    <lineage>
        <taxon>Bacteria</taxon>
        <taxon>Bacillati</taxon>
        <taxon>Armatimonadota</taxon>
        <taxon>Armatimonadia</taxon>
        <taxon>Armatimonadales</taxon>
        <taxon>Armatimonadaceae</taxon>
        <taxon>Armatimonas</taxon>
    </lineage>
</organism>
<comment type="caution">
    <text evidence="1">The sequence shown here is derived from an EMBL/GenBank/DDBJ whole genome shotgun (WGS) entry which is preliminary data.</text>
</comment>
<dbReference type="Proteomes" id="UP000520814">
    <property type="component" value="Unassembled WGS sequence"/>
</dbReference>
<dbReference type="EMBL" id="JACHGW010000001">
    <property type="protein sequence ID" value="MBB6048561.1"/>
    <property type="molecule type" value="Genomic_DNA"/>
</dbReference>
<sequence length="91" mass="10476">MPTLVLRLRPEKLTNPDADLRYLVPRLLCERCEGKLHEDGYDYEDDNALLLFLKADAPEQVLPRVWEILETEPVLGNTLALAAELWVEETD</sequence>
<gene>
    <name evidence="1" type="ORF">HNQ39_000323</name>
</gene>
<dbReference type="AlphaFoldDB" id="A0A7W9SL01"/>
<evidence type="ECO:0000313" key="2">
    <source>
        <dbReference type="Proteomes" id="UP000520814"/>
    </source>
</evidence>
<proteinExistence type="predicted"/>
<protein>
    <submittedName>
        <fullName evidence="1">Uncharacterized protein</fullName>
    </submittedName>
</protein>
<reference evidence="1 2" key="1">
    <citation type="submission" date="2020-08" db="EMBL/GenBank/DDBJ databases">
        <title>Genomic Encyclopedia of Type Strains, Phase IV (KMG-IV): sequencing the most valuable type-strain genomes for metagenomic binning, comparative biology and taxonomic classification.</title>
        <authorList>
            <person name="Goeker M."/>
        </authorList>
    </citation>
    <scope>NUCLEOTIDE SEQUENCE [LARGE SCALE GENOMIC DNA]</scope>
    <source>
        <strain evidence="1 2">DSM 23562</strain>
    </source>
</reference>
<keyword evidence="2" id="KW-1185">Reference proteome</keyword>
<accession>A0A7W9SL01</accession>
<dbReference type="RefSeq" id="WP_184192199.1">
    <property type="nucleotide sequence ID" value="NZ_JACHGW010000001.1"/>
</dbReference>
<name>A0A7W9SL01_ARMRO</name>